<gene>
    <name evidence="1" type="ORF">HPB50_008608</name>
</gene>
<protein>
    <submittedName>
        <fullName evidence="1">Uncharacterized protein</fullName>
    </submittedName>
</protein>
<keyword evidence="2" id="KW-1185">Reference proteome</keyword>
<sequence>MVSAGPHIAHRRAKRSNSTGLGLPLYACALLSGSITLAAIVAVLVLPELVRALREQQREGQVVTASTASPMSSSGSGKRRSGVVVANVEDAMPKVADGSPQVEYAAGDDVDVETTKLPSDADRFRSHPNESSSPASDARPLFV</sequence>
<evidence type="ECO:0000313" key="1">
    <source>
        <dbReference type="EMBL" id="KAH6927774.1"/>
    </source>
</evidence>
<accession>A0ACB7S4U1</accession>
<comment type="caution">
    <text evidence="1">The sequence shown here is derived from an EMBL/GenBank/DDBJ whole genome shotgun (WGS) entry which is preliminary data.</text>
</comment>
<proteinExistence type="predicted"/>
<dbReference type="Proteomes" id="UP000821845">
    <property type="component" value="Chromosome 6"/>
</dbReference>
<evidence type="ECO:0000313" key="2">
    <source>
        <dbReference type="Proteomes" id="UP000821845"/>
    </source>
</evidence>
<dbReference type="EMBL" id="CM023486">
    <property type="protein sequence ID" value="KAH6927774.1"/>
    <property type="molecule type" value="Genomic_DNA"/>
</dbReference>
<name>A0ACB7S4U1_HYAAI</name>
<reference evidence="1" key="1">
    <citation type="submission" date="2020-05" db="EMBL/GenBank/DDBJ databases">
        <title>Large-scale comparative analyses of tick genomes elucidate their genetic diversity and vector capacities.</title>
        <authorList>
            <person name="Jia N."/>
            <person name="Wang J."/>
            <person name="Shi W."/>
            <person name="Du L."/>
            <person name="Sun Y."/>
            <person name="Zhan W."/>
            <person name="Jiang J."/>
            <person name="Wang Q."/>
            <person name="Zhang B."/>
            <person name="Ji P."/>
            <person name="Sakyi L.B."/>
            <person name="Cui X."/>
            <person name="Yuan T."/>
            <person name="Jiang B."/>
            <person name="Yang W."/>
            <person name="Lam T.T.-Y."/>
            <person name="Chang Q."/>
            <person name="Ding S."/>
            <person name="Wang X."/>
            <person name="Zhu J."/>
            <person name="Ruan X."/>
            <person name="Zhao L."/>
            <person name="Wei J."/>
            <person name="Que T."/>
            <person name="Du C."/>
            <person name="Cheng J."/>
            <person name="Dai P."/>
            <person name="Han X."/>
            <person name="Huang E."/>
            <person name="Gao Y."/>
            <person name="Liu J."/>
            <person name="Shao H."/>
            <person name="Ye R."/>
            <person name="Li L."/>
            <person name="Wei W."/>
            <person name="Wang X."/>
            <person name="Wang C."/>
            <person name="Yang T."/>
            <person name="Huo Q."/>
            <person name="Li W."/>
            <person name="Guo W."/>
            <person name="Chen H."/>
            <person name="Zhou L."/>
            <person name="Ni X."/>
            <person name="Tian J."/>
            <person name="Zhou Y."/>
            <person name="Sheng Y."/>
            <person name="Liu T."/>
            <person name="Pan Y."/>
            <person name="Xia L."/>
            <person name="Li J."/>
            <person name="Zhao F."/>
            <person name="Cao W."/>
        </authorList>
    </citation>
    <scope>NUCLEOTIDE SEQUENCE</scope>
    <source>
        <strain evidence="1">Hyas-2018</strain>
    </source>
</reference>
<organism evidence="1 2">
    <name type="scientific">Hyalomma asiaticum</name>
    <name type="common">Tick</name>
    <dbReference type="NCBI Taxonomy" id="266040"/>
    <lineage>
        <taxon>Eukaryota</taxon>
        <taxon>Metazoa</taxon>
        <taxon>Ecdysozoa</taxon>
        <taxon>Arthropoda</taxon>
        <taxon>Chelicerata</taxon>
        <taxon>Arachnida</taxon>
        <taxon>Acari</taxon>
        <taxon>Parasitiformes</taxon>
        <taxon>Ixodida</taxon>
        <taxon>Ixodoidea</taxon>
        <taxon>Ixodidae</taxon>
        <taxon>Hyalomminae</taxon>
        <taxon>Hyalomma</taxon>
    </lineage>
</organism>